<reference evidence="8" key="1">
    <citation type="journal article" date="2021" name="PeerJ">
        <title>Extensive microbial diversity within the chicken gut microbiome revealed by metagenomics and culture.</title>
        <authorList>
            <person name="Gilroy R."/>
            <person name="Ravi A."/>
            <person name="Getino M."/>
            <person name="Pursley I."/>
            <person name="Horton D.L."/>
            <person name="Alikhan N.F."/>
            <person name="Baker D."/>
            <person name="Gharbi K."/>
            <person name="Hall N."/>
            <person name="Watson M."/>
            <person name="Adriaenssens E.M."/>
            <person name="Foster-Nyarko E."/>
            <person name="Jarju S."/>
            <person name="Secka A."/>
            <person name="Antonio M."/>
            <person name="Oren A."/>
            <person name="Chaudhuri R.R."/>
            <person name="La Ragione R."/>
            <person name="Hildebrand F."/>
            <person name="Pallen M.J."/>
        </authorList>
    </citation>
    <scope>NUCLEOTIDE SEQUENCE</scope>
    <source>
        <strain evidence="8">7318</strain>
    </source>
</reference>
<feature type="transmembrane region" description="Helical" evidence="6">
    <location>
        <begin position="284"/>
        <end position="301"/>
    </location>
</feature>
<dbReference type="Proteomes" id="UP000780768">
    <property type="component" value="Unassembled WGS sequence"/>
</dbReference>
<dbReference type="InterPro" id="IPR011701">
    <property type="entry name" value="MFS"/>
</dbReference>
<proteinExistence type="predicted"/>
<dbReference type="AlphaFoldDB" id="A0A921L6S1"/>
<keyword evidence="5 6" id="KW-0472">Membrane</keyword>
<feature type="domain" description="Major facilitator superfamily (MFS) profile" evidence="7">
    <location>
        <begin position="18"/>
        <end position="396"/>
    </location>
</feature>
<reference evidence="8" key="2">
    <citation type="submission" date="2021-09" db="EMBL/GenBank/DDBJ databases">
        <authorList>
            <person name="Gilroy R."/>
        </authorList>
    </citation>
    <scope>NUCLEOTIDE SEQUENCE</scope>
    <source>
        <strain evidence="8">7318</strain>
    </source>
</reference>
<protein>
    <submittedName>
        <fullName evidence="8">MFS transporter</fullName>
    </submittedName>
</protein>
<evidence type="ECO:0000256" key="2">
    <source>
        <dbReference type="ARBA" id="ARBA00022448"/>
    </source>
</evidence>
<dbReference type="PROSITE" id="PS50850">
    <property type="entry name" value="MFS"/>
    <property type="match status" value="1"/>
</dbReference>
<dbReference type="GO" id="GO:0022857">
    <property type="term" value="F:transmembrane transporter activity"/>
    <property type="evidence" value="ECO:0007669"/>
    <property type="project" value="InterPro"/>
</dbReference>
<feature type="transmembrane region" description="Helical" evidence="6">
    <location>
        <begin position="84"/>
        <end position="102"/>
    </location>
</feature>
<keyword evidence="2" id="KW-0813">Transport</keyword>
<accession>A0A921L6S1</accession>
<feature type="transmembrane region" description="Helical" evidence="6">
    <location>
        <begin position="367"/>
        <end position="390"/>
    </location>
</feature>
<feature type="transmembrane region" description="Helical" evidence="6">
    <location>
        <begin position="219"/>
        <end position="244"/>
    </location>
</feature>
<dbReference type="GO" id="GO:0005886">
    <property type="term" value="C:plasma membrane"/>
    <property type="evidence" value="ECO:0007669"/>
    <property type="project" value="UniProtKB-SubCell"/>
</dbReference>
<dbReference type="Pfam" id="PF07690">
    <property type="entry name" value="MFS_1"/>
    <property type="match status" value="1"/>
</dbReference>
<feature type="transmembrane region" description="Helical" evidence="6">
    <location>
        <begin position="342"/>
        <end position="361"/>
    </location>
</feature>
<dbReference type="CDD" id="cd17478">
    <property type="entry name" value="MFS_FsR"/>
    <property type="match status" value="1"/>
</dbReference>
<name>A0A921L6S1_9FIRM</name>
<dbReference type="SUPFAM" id="SSF103473">
    <property type="entry name" value="MFS general substrate transporter"/>
    <property type="match status" value="1"/>
</dbReference>
<evidence type="ECO:0000256" key="4">
    <source>
        <dbReference type="ARBA" id="ARBA00022989"/>
    </source>
</evidence>
<feature type="transmembrane region" description="Helical" evidence="6">
    <location>
        <begin position="307"/>
        <end position="330"/>
    </location>
</feature>
<feature type="transmembrane region" description="Helical" evidence="6">
    <location>
        <begin position="256"/>
        <end position="275"/>
    </location>
</feature>
<keyword evidence="3 6" id="KW-0812">Transmembrane</keyword>
<feature type="transmembrane region" description="Helical" evidence="6">
    <location>
        <begin position="170"/>
        <end position="188"/>
    </location>
</feature>
<evidence type="ECO:0000313" key="8">
    <source>
        <dbReference type="EMBL" id="HJF84060.1"/>
    </source>
</evidence>
<evidence type="ECO:0000313" key="9">
    <source>
        <dbReference type="Proteomes" id="UP000780768"/>
    </source>
</evidence>
<dbReference type="PANTHER" id="PTHR43129:SF1">
    <property type="entry name" value="FOSMIDOMYCIN RESISTANCE PROTEIN"/>
    <property type="match status" value="1"/>
</dbReference>
<keyword evidence="4 6" id="KW-1133">Transmembrane helix</keyword>
<evidence type="ECO:0000256" key="3">
    <source>
        <dbReference type="ARBA" id="ARBA00022692"/>
    </source>
</evidence>
<dbReference type="InterPro" id="IPR036259">
    <property type="entry name" value="MFS_trans_sf"/>
</dbReference>
<evidence type="ECO:0000256" key="1">
    <source>
        <dbReference type="ARBA" id="ARBA00004651"/>
    </source>
</evidence>
<comment type="subcellular location">
    <subcellularLocation>
        <location evidence="1">Cell membrane</location>
        <topology evidence="1">Multi-pass membrane protein</topology>
    </subcellularLocation>
</comment>
<gene>
    <name evidence="8" type="ORF">K8V65_00125</name>
</gene>
<comment type="caution">
    <text evidence="8">The sequence shown here is derived from an EMBL/GenBank/DDBJ whole genome shotgun (WGS) entry which is preliminary data.</text>
</comment>
<feature type="transmembrane region" description="Helical" evidence="6">
    <location>
        <begin position="50"/>
        <end position="72"/>
    </location>
</feature>
<feature type="transmembrane region" description="Helical" evidence="6">
    <location>
        <begin position="20"/>
        <end position="44"/>
    </location>
</feature>
<evidence type="ECO:0000256" key="5">
    <source>
        <dbReference type="ARBA" id="ARBA00023136"/>
    </source>
</evidence>
<dbReference type="PANTHER" id="PTHR43129">
    <property type="entry name" value="FOSMIDOMYCIN RESISTANCE PROTEIN"/>
    <property type="match status" value="1"/>
</dbReference>
<feature type="transmembrane region" description="Helical" evidence="6">
    <location>
        <begin position="143"/>
        <end position="164"/>
    </location>
</feature>
<organism evidence="8 9">
    <name type="scientific">Megamonas hypermegale</name>
    <dbReference type="NCBI Taxonomy" id="158847"/>
    <lineage>
        <taxon>Bacteria</taxon>
        <taxon>Bacillati</taxon>
        <taxon>Bacillota</taxon>
        <taxon>Negativicutes</taxon>
        <taxon>Selenomonadales</taxon>
        <taxon>Selenomonadaceae</taxon>
        <taxon>Megamonas</taxon>
    </lineage>
</organism>
<dbReference type="InterPro" id="IPR020846">
    <property type="entry name" value="MFS_dom"/>
</dbReference>
<evidence type="ECO:0000256" key="6">
    <source>
        <dbReference type="SAM" id="Phobius"/>
    </source>
</evidence>
<evidence type="ECO:0000259" key="7">
    <source>
        <dbReference type="PROSITE" id="PS50850"/>
    </source>
</evidence>
<dbReference type="EMBL" id="DYVR01000003">
    <property type="protein sequence ID" value="HJF84060.1"/>
    <property type="molecule type" value="Genomic_DNA"/>
</dbReference>
<feature type="transmembrane region" description="Helical" evidence="6">
    <location>
        <begin position="108"/>
        <end position="131"/>
    </location>
</feature>
<dbReference type="Gene3D" id="1.20.1250.20">
    <property type="entry name" value="MFS general substrate transporter like domains"/>
    <property type="match status" value="2"/>
</dbReference>
<sequence length="402" mass="43862">MMTEIALQSKSGKKSYLQVLLLSMGHFFNDFYCNFLPILLPILIPKLGLSLTLSGVLVMVMSFTANVLQPVFGYMMDKYNFNKLMPFLIPFGAVFICMTSWVNEFWLLAVLIALSGLAVSTFHPMGAGLISKVAPEGKLSSSISIFVAGGSLGFAFSPILLVYFMEAFDLKYLPVLILPAFVLGFFMYSSGLSRRRFVNEQVAKNMHFSFSRLFKHKPLMLLNISMGIRAWVFTALVTFLPLWAMQQGYDSTSGGWILTVYLCGSVIGGLAGGALNDKIGYKKVILWALILAIFPTMYFLLISQTGFLIYIALFLSGALSMAANPGAIVWGQNFLPDNPGMASGMMLGLSFGLGGVGTMLTSSVAEWIGLSVALGLTTALLVVSIVLVYITPVKLSLKYQNL</sequence>